<evidence type="ECO:0000313" key="1">
    <source>
        <dbReference type="Proteomes" id="UP000887576"/>
    </source>
</evidence>
<proteinExistence type="predicted"/>
<organism evidence="1 2">
    <name type="scientific">Panagrolaimus sp. JU765</name>
    <dbReference type="NCBI Taxonomy" id="591449"/>
    <lineage>
        <taxon>Eukaryota</taxon>
        <taxon>Metazoa</taxon>
        <taxon>Ecdysozoa</taxon>
        <taxon>Nematoda</taxon>
        <taxon>Chromadorea</taxon>
        <taxon>Rhabditida</taxon>
        <taxon>Tylenchina</taxon>
        <taxon>Panagrolaimomorpha</taxon>
        <taxon>Panagrolaimoidea</taxon>
        <taxon>Panagrolaimidae</taxon>
        <taxon>Panagrolaimus</taxon>
    </lineage>
</organism>
<protein>
    <submittedName>
        <fullName evidence="2">Ion transport domain-containing protein</fullName>
    </submittedName>
</protein>
<evidence type="ECO:0000313" key="2">
    <source>
        <dbReference type="WBParaSite" id="JU765_v2.g3697.t1"/>
    </source>
</evidence>
<sequence length="679" mass="78799">MVKEKLIYDQTTAAHIVDLICDCAKHKDLLTIYRRNPENKDDVDQVILRALLKGENLSSTEKLSLVLAWNREPGILSTFYHLLGKTDSSVDDNALSLPEIGTAIDKLMGNAYRCCYTSRSFKNKYEKFKRKDKQLSRISSFHLKLKDYTRKNDKKERSQSTVSEPVEDFKYPFNDLMLWAVLTRRHELAKCIWNHGEEAMAKALVAIRLYRCMGKLAAGDYTEVEVSNRLKEYAEEFRECSFELLNHCYQQDDVMTMRMLTAELPNWGHQTCLSLAVIANNKRLLTHPCCQILLAELWHGGLRFRSQSNFKVLLAVFFPPSILLLDFKKPTYQSKNRVLMPSVEESDDDEPCDDSSNHFNLSLTTIFNNTITSKLLRKRTIAEPTKFSKIAMDSEPDVPLTSNAPVSDSENRKVQIYADHKQPSIVVVKTWMNDCISKFSLFYRAPITSFWIWAISFLVFMMAFIFVLLVEFKNTVTNIEWFLFVYVLGFGLEHFRKLLVTESSSQMEKIRVFYNSYWNVLTTFSIVMFFIGFYYRFFPETIHSRSRTILAVNSVLWNVKIFHYLSVHPKIGPYIQMAGKMMANMVYIILMLLVALMAFGVARQSITYPHEKWDWLLVRNIFYKPYFMLYGEVYAGEIDQCGDEGVNCVAGYWIPPILMTAFLLVANILLINMLIAIFK</sequence>
<name>A0AC34R598_9BILA</name>
<accession>A0AC34R598</accession>
<dbReference type="WBParaSite" id="JU765_v2.g3697.t1">
    <property type="protein sequence ID" value="JU765_v2.g3697.t1"/>
    <property type="gene ID" value="JU765_v2.g3697"/>
</dbReference>
<reference evidence="2" key="1">
    <citation type="submission" date="2022-11" db="UniProtKB">
        <authorList>
            <consortium name="WormBaseParasite"/>
        </authorList>
    </citation>
    <scope>IDENTIFICATION</scope>
</reference>
<dbReference type="Proteomes" id="UP000887576">
    <property type="component" value="Unplaced"/>
</dbReference>